<proteinExistence type="predicted"/>
<dbReference type="Proteomes" id="UP001458880">
    <property type="component" value="Unassembled WGS sequence"/>
</dbReference>
<protein>
    <recommendedName>
        <fullName evidence="3">DUF2634 domain-containing protein</fullName>
    </recommendedName>
</protein>
<dbReference type="InterPro" id="IPR020288">
    <property type="entry name" value="Sheath_initiator"/>
</dbReference>
<keyword evidence="2" id="KW-1185">Reference proteome</keyword>
<dbReference type="Gene3D" id="3.10.450.40">
    <property type="match status" value="1"/>
</dbReference>
<evidence type="ECO:0000313" key="2">
    <source>
        <dbReference type="Proteomes" id="UP001458880"/>
    </source>
</evidence>
<dbReference type="AlphaFoldDB" id="A0AAW1HSN0"/>
<sequence length="134" mass="15005">MIPQVSGTTIDQVEVVQYPSYTYRVIDNQIVGNIDGTEAIQQAIMHIWSTERYDYPIYSDNYGIELRKYKGRSFSYLKDTIQKTLSDAMGQDDRITDVNVTGVEKSGKDGAVIKFTVTCDKGAFNMEVSANGVL</sequence>
<name>A0AAW1HSN0_POPJA</name>
<dbReference type="EMBL" id="JASPKY010001015">
    <property type="protein sequence ID" value="KAK9679497.1"/>
    <property type="molecule type" value="Genomic_DNA"/>
</dbReference>
<dbReference type="Pfam" id="PF10934">
    <property type="entry name" value="Sheath_initiator"/>
    <property type="match status" value="1"/>
</dbReference>
<reference evidence="1 2" key="1">
    <citation type="journal article" date="2024" name="BMC Genomics">
        <title>De novo assembly and annotation of Popillia japonica's genome with initial clues to its potential as an invasive pest.</title>
        <authorList>
            <person name="Cucini C."/>
            <person name="Boschi S."/>
            <person name="Funari R."/>
            <person name="Cardaioli E."/>
            <person name="Iannotti N."/>
            <person name="Marturano G."/>
            <person name="Paoli F."/>
            <person name="Bruttini M."/>
            <person name="Carapelli A."/>
            <person name="Frati F."/>
            <person name="Nardi F."/>
        </authorList>
    </citation>
    <scope>NUCLEOTIDE SEQUENCE [LARGE SCALE GENOMIC DNA]</scope>
    <source>
        <strain evidence="1">DMR45628</strain>
    </source>
</reference>
<evidence type="ECO:0000313" key="1">
    <source>
        <dbReference type="EMBL" id="KAK9679497.1"/>
    </source>
</evidence>
<comment type="caution">
    <text evidence="1">The sequence shown here is derived from an EMBL/GenBank/DDBJ whole genome shotgun (WGS) entry which is preliminary data.</text>
</comment>
<dbReference type="SUPFAM" id="SSF160719">
    <property type="entry name" value="gpW/gp25-like"/>
    <property type="match status" value="1"/>
</dbReference>
<evidence type="ECO:0008006" key="3">
    <source>
        <dbReference type="Google" id="ProtNLM"/>
    </source>
</evidence>
<gene>
    <name evidence="1" type="ORF">QE152_g39986</name>
</gene>
<organism evidence="1 2">
    <name type="scientific">Popillia japonica</name>
    <name type="common">Japanese beetle</name>
    <dbReference type="NCBI Taxonomy" id="7064"/>
    <lineage>
        <taxon>Eukaryota</taxon>
        <taxon>Metazoa</taxon>
        <taxon>Ecdysozoa</taxon>
        <taxon>Arthropoda</taxon>
        <taxon>Hexapoda</taxon>
        <taxon>Insecta</taxon>
        <taxon>Pterygota</taxon>
        <taxon>Neoptera</taxon>
        <taxon>Endopterygota</taxon>
        <taxon>Coleoptera</taxon>
        <taxon>Polyphaga</taxon>
        <taxon>Scarabaeiformia</taxon>
        <taxon>Scarabaeidae</taxon>
        <taxon>Rutelinae</taxon>
        <taxon>Popillia</taxon>
    </lineage>
</organism>
<accession>A0AAW1HSN0</accession>